<comment type="caution">
    <text evidence="3">The sequence shown here is derived from an EMBL/GenBank/DDBJ whole genome shotgun (WGS) entry which is preliminary data.</text>
</comment>
<keyword evidence="4" id="KW-1185">Reference proteome</keyword>
<protein>
    <submittedName>
        <fullName evidence="3">TIGR04222 domain-containing membrane protein</fullName>
    </submittedName>
</protein>
<evidence type="ECO:0000313" key="3">
    <source>
        <dbReference type="EMBL" id="NKI44478.1"/>
    </source>
</evidence>
<gene>
    <name evidence="3" type="ORF">HFV08_25160</name>
</gene>
<evidence type="ECO:0000256" key="2">
    <source>
        <dbReference type="SAM" id="Phobius"/>
    </source>
</evidence>
<feature type="region of interest" description="Disordered" evidence="1">
    <location>
        <begin position="308"/>
        <end position="337"/>
    </location>
</feature>
<keyword evidence="2" id="KW-1133">Transmembrane helix</keyword>
<evidence type="ECO:0000256" key="1">
    <source>
        <dbReference type="SAM" id="MobiDB-lite"/>
    </source>
</evidence>
<dbReference type="EMBL" id="JAAWWP010000019">
    <property type="protein sequence ID" value="NKI44478.1"/>
    <property type="molecule type" value="Genomic_DNA"/>
</dbReference>
<name>A0ABX1H8V4_9ACTN</name>
<evidence type="ECO:0000313" key="4">
    <source>
        <dbReference type="Proteomes" id="UP000772196"/>
    </source>
</evidence>
<keyword evidence="2" id="KW-0812">Transmembrane</keyword>
<feature type="transmembrane region" description="Helical" evidence="2">
    <location>
        <begin position="173"/>
        <end position="196"/>
    </location>
</feature>
<dbReference type="NCBIfam" id="TIGR04222">
    <property type="entry name" value="near_uncomplex"/>
    <property type="match status" value="1"/>
</dbReference>
<dbReference type="Proteomes" id="UP000772196">
    <property type="component" value="Unassembled WGS sequence"/>
</dbReference>
<dbReference type="InterPro" id="IPR026467">
    <property type="entry name" value="Ser/Gly_Cys_C_dom"/>
</dbReference>
<reference evidence="3 4" key="1">
    <citation type="submission" date="2020-04" db="EMBL/GenBank/DDBJ databases">
        <title>Phylogenetic Diversity and Antibacterial Activity against Ralstonia solanacearum of Endophytic Actinomycete Isolated from Moss.</title>
        <authorList>
            <person name="Zhuang X."/>
        </authorList>
    </citation>
    <scope>NUCLEOTIDE SEQUENCE [LARGE SCALE GENOMIC DNA]</scope>
    <source>
        <strain evidence="3 4">LD120</strain>
    </source>
</reference>
<feature type="transmembrane region" description="Helical" evidence="2">
    <location>
        <begin position="140"/>
        <end position="161"/>
    </location>
</feature>
<keyword evidence="2" id="KW-0472">Membrane</keyword>
<accession>A0ABX1H8V4</accession>
<proteinExistence type="predicted"/>
<sequence>MTYLTALVHVLVLGSAVRLLTGLHRARSSAAAPGEFARDVLEVAFLAGGPGRVADTVVVAMHLDGRLAVAEPGLLGVRRAEVRHPVEQSVLDAHAHAPSGALHWVRTGVMRGPQVQALGDGLAARGLLVPPGALRPLRRWALVHTVGCLLGFPLAIALTVLQYVEWDADSTAPFVLTVLPALFFGIVLGFVSLVRARGSLTTAGRRALRAFAASGAPAVDLVALVAVRGPSALPDPALRAILLRALRERVRPSALSGSAQGAAYGTPLVVTGEVNWCGGGGSSCGGSSCGGSSCSGASGGSCGGGSGSSCGGSSCGGSSGSSCGGGGGGGGCGGGSS</sequence>
<dbReference type="RefSeq" id="WP_168542747.1">
    <property type="nucleotide sequence ID" value="NZ_JAAWWP010000019.1"/>
</dbReference>
<organism evidence="3 4">
    <name type="scientific">Streptomyces physcomitrii</name>
    <dbReference type="NCBI Taxonomy" id="2724184"/>
    <lineage>
        <taxon>Bacteria</taxon>
        <taxon>Bacillati</taxon>
        <taxon>Actinomycetota</taxon>
        <taxon>Actinomycetes</taxon>
        <taxon>Kitasatosporales</taxon>
        <taxon>Streptomycetaceae</taxon>
        <taxon>Streptomyces</taxon>
    </lineage>
</organism>